<dbReference type="EMBL" id="JACJFM010000010">
    <property type="protein sequence ID" value="MBB1486950.1"/>
    <property type="molecule type" value="Genomic_DNA"/>
</dbReference>
<proteinExistence type="predicted"/>
<gene>
    <name evidence="2" type="ORF">H4O21_10035</name>
</gene>
<keyword evidence="2" id="KW-0378">Hydrolase</keyword>
<organism evidence="2 3">
    <name type="scientific">Oceanospirillum sediminis</name>
    <dbReference type="NCBI Taxonomy" id="2760088"/>
    <lineage>
        <taxon>Bacteria</taxon>
        <taxon>Pseudomonadati</taxon>
        <taxon>Pseudomonadota</taxon>
        <taxon>Gammaproteobacteria</taxon>
        <taxon>Oceanospirillales</taxon>
        <taxon>Oceanospirillaceae</taxon>
        <taxon>Oceanospirillum</taxon>
    </lineage>
</organism>
<dbReference type="AlphaFoldDB" id="A0A839IQG4"/>
<keyword evidence="3" id="KW-1185">Reference proteome</keyword>
<dbReference type="InterPro" id="IPR029058">
    <property type="entry name" value="AB_hydrolase_fold"/>
</dbReference>
<dbReference type="PANTHER" id="PTHR36837:SF2">
    <property type="entry name" value="POLY(3-HYDROXYALKANOATE) POLYMERASE SUBUNIT PHAC"/>
    <property type="match status" value="1"/>
</dbReference>
<dbReference type="InterPro" id="IPR000073">
    <property type="entry name" value="AB_hydrolase_1"/>
</dbReference>
<evidence type="ECO:0000259" key="1">
    <source>
        <dbReference type="Pfam" id="PF00561"/>
    </source>
</evidence>
<dbReference type="InterPro" id="IPR051321">
    <property type="entry name" value="PHA/PHB_synthase"/>
</dbReference>
<dbReference type="Gene3D" id="3.40.50.1820">
    <property type="entry name" value="alpha/beta hydrolase"/>
    <property type="match status" value="1"/>
</dbReference>
<feature type="domain" description="AB hydrolase-1" evidence="1">
    <location>
        <begin position="340"/>
        <end position="469"/>
    </location>
</feature>
<dbReference type="RefSeq" id="WP_182808733.1">
    <property type="nucleotide sequence ID" value="NZ_JACJFM010000010.1"/>
</dbReference>
<comment type="caution">
    <text evidence="2">The sequence shown here is derived from an EMBL/GenBank/DDBJ whole genome shotgun (WGS) entry which is preliminary data.</text>
</comment>
<dbReference type="SUPFAM" id="SSF53474">
    <property type="entry name" value="alpha/beta-Hydrolases"/>
    <property type="match status" value="1"/>
</dbReference>
<accession>A0A839IQG4</accession>
<reference evidence="2 3" key="1">
    <citation type="submission" date="2020-08" db="EMBL/GenBank/DDBJ databases">
        <title>Oceanospirillum sp. nov. isolated from marine sediment.</title>
        <authorList>
            <person name="Ji X."/>
        </authorList>
    </citation>
    <scope>NUCLEOTIDE SEQUENCE [LARGE SCALE GENOMIC DNA]</scope>
    <source>
        <strain evidence="2 3">D5</strain>
    </source>
</reference>
<sequence>MLTPFNTLNPMMSFNSQAVFAWPEFDADFLEMVSGVSSADNPSQRRDTHNWLSDFNGLCLKQAIAWSRLQGQFFRPFGVTDELFTAWLKPLTEMSEQAVAEGRNPDLIAQDNQRIETRYAQRLKDLVARLTQPPPVSRYSVPGGERFSCVLQAQELDKTFSEGAVSQNMAFNPAMCRWACEQLPGRLWLLAQLQGFQQLEWQYHSKGQTRLGAMKNLLRSLLQVIAGKTFSDTRRLPYRKALPDGQWRESDEDYLQACADRLLTLLEYDAFDVPRYALTSPHARLGACQWQTVPGSELHSVRLRYYPGPDGVAANGKTLYLASPMINRCEIFDLAPGKSVIEGMLKQGYDLYLVDYGNPGPDQSKLGLDFYGKQVHDTYLDLILQRHPEQDINVMAYCMGGTLFMPYLARRIEEARLTGRDVRIRQVVLMTTPVLFDDDDSGHKPMRDVIRQQYDADVMQRFFGHSNVPPQTLELGMHAIQPGVSQSVAEGFYGRAHYPGAVQEAAPFLHWLHNGTRFPARAHQEWIQRVFLDNEIWRGRYCLSSSCPELDGQPVNMDVLNSADLALFDYRGQRDPIAPVGSCKSSERWGRKADNQQMSRGGLNRTIEKNIGHIFVVSQTLLAEFLDAVNDFLQDEPPAYQNTPE</sequence>
<evidence type="ECO:0000313" key="3">
    <source>
        <dbReference type="Proteomes" id="UP000565262"/>
    </source>
</evidence>
<protein>
    <submittedName>
        <fullName evidence="2">Alpha/beta hydrolase</fullName>
    </submittedName>
</protein>
<dbReference type="GO" id="GO:0016787">
    <property type="term" value="F:hydrolase activity"/>
    <property type="evidence" value="ECO:0007669"/>
    <property type="project" value="UniProtKB-KW"/>
</dbReference>
<dbReference type="Pfam" id="PF00561">
    <property type="entry name" value="Abhydrolase_1"/>
    <property type="match status" value="1"/>
</dbReference>
<evidence type="ECO:0000313" key="2">
    <source>
        <dbReference type="EMBL" id="MBB1486950.1"/>
    </source>
</evidence>
<dbReference type="PANTHER" id="PTHR36837">
    <property type="entry name" value="POLY(3-HYDROXYALKANOATE) POLYMERASE SUBUNIT PHAC"/>
    <property type="match status" value="1"/>
</dbReference>
<dbReference type="Proteomes" id="UP000565262">
    <property type="component" value="Unassembled WGS sequence"/>
</dbReference>
<name>A0A839IQG4_9GAMM</name>